<dbReference type="InterPro" id="IPR023465">
    <property type="entry name" value="Riboflavin_kinase_dom_sf"/>
</dbReference>
<dbReference type="Gene3D" id="3.40.50.620">
    <property type="entry name" value="HUPs"/>
    <property type="match status" value="1"/>
</dbReference>
<dbReference type="NCBIfam" id="TIGR00083">
    <property type="entry name" value="ribF"/>
    <property type="match status" value="1"/>
</dbReference>
<accession>A0A378LSI3</accession>
<evidence type="ECO:0000256" key="15">
    <source>
        <dbReference type="PIRNR" id="PIRNR004491"/>
    </source>
</evidence>
<dbReference type="GO" id="GO:0005524">
    <property type="term" value="F:ATP binding"/>
    <property type="evidence" value="ECO:0007669"/>
    <property type="project" value="UniProtKB-UniRule"/>
</dbReference>
<dbReference type="InterPro" id="IPR015864">
    <property type="entry name" value="FAD_synthase"/>
</dbReference>
<dbReference type="InterPro" id="IPR004821">
    <property type="entry name" value="Cyt_trans-like"/>
</dbReference>
<dbReference type="PANTHER" id="PTHR22749:SF6">
    <property type="entry name" value="RIBOFLAVIN KINASE"/>
    <property type="match status" value="1"/>
</dbReference>
<dbReference type="RefSeq" id="WP_031565067.1">
    <property type="nucleotide sequence ID" value="NZ_CAAAIS010000001.1"/>
</dbReference>
<dbReference type="SMART" id="SM00904">
    <property type="entry name" value="Flavokinase"/>
    <property type="match status" value="1"/>
</dbReference>
<dbReference type="PANTHER" id="PTHR22749">
    <property type="entry name" value="RIBOFLAVIN KINASE/FMN ADENYLYLTRANSFERASE"/>
    <property type="match status" value="1"/>
</dbReference>
<evidence type="ECO:0000256" key="1">
    <source>
        <dbReference type="ARBA" id="ARBA00002121"/>
    </source>
</evidence>
<dbReference type="Pfam" id="PF06574">
    <property type="entry name" value="FAD_syn"/>
    <property type="match status" value="1"/>
</dbReference>
<keyword evidence="11 15" id="KW-0067">ATP-binding</keyword>
<name>A0A378LSI3_9GAMM</name>
<keyword evidence="18" id="KW-1185">Reference proteome</keyword>
<evidence type="ECO:0000256" key="6">
    <source>
        <dbReference type="ARBA" id="ARBA00022679"/>
    </source>
</evidence>
<gene>
    <name evidence="17" type="primary">ribF</name>
    <name evidence="17" type="ORF">NCTC11532_01902</name>
</gene>
<evidence type="ECO:0000256" key="7">
    <source>
        <dbReference type="ARBA" id="ARBA00022695"/>
    </source>
</evidence>
<evidence type="ECO:0000259" key="16">
    <source>
        <dbReference type="SMART" id="SM00904"/>
    </source>
</evidence>
<keyword evidence="7 15" id="KW-0548">Nucleotidyltransferase</keyword>
<evidence type="ECO:0000313" key="18">
    <source>
        <dbReference type="Proteomes" id="UP000255297"/>
    </source>
</evidence>
<evidence type="ECO:0000256" key="3">
    <source>
        <dbReference type="ARBA" id="ARBA00005201"/>
    </source>
</evidence>
<dbReference type="GO" id="GO:0009398">
    <property type="term" value="P:FMN biosynthetic process"/>
    <property type="evidence" value="ECO:0007669"/>
    <property type="project" value="UniProtKB-UniRule"/>
</dbReference>
<dbReference type="UniPathway" id="UPA00276">
    <property type="reaction ID" value="UER00406"/>
</dbReference>
<proteinExistence type="inferred from homology"/>
<comment type="similarity">
    <text evidence="15">Belongs to the ribF family.</text>
</comment>
<dbReference type="AlphaFoldDB" id="A0A378LSI3"/>
<sequence>MKLLRGIQHFSFFEKGVVATIGNFDGVHLGHQNLLKTLRQKADNFNLPLVLILFEPQPREYFQKENAPARLSSLREKLDVFRSSGIDYVYCFKFNEQLAQTSAADFATFLFSMLHVKFLLVGEDFRFGNRREGDVSLLKKISTDYNSTVSIYSNFCLNEDRISSTRIRTALQQGDLNTAAKYLGRHYSICGRVLHGDGRGRQWGIPTANIALHRYSLPLKGVFVVRVIIGSKIQYGVANIGRRPTVDGSKNILEVHLFDFNESIYGELLQVFFLHKLRDEVKFTSVDALIAQIYLDIKEAREFLRNSIENDRISKSGTDLSTIGTLKIN</sequence>
<dbReference type="STRING" id="1122170.GCA_000701265_00584"/>
<comment type="pathway">
    <text evidence="2 15">Cofactor biosynthesis; FAD biosynthesis; FAD from FMN: step 1/1.</text>
</comment>
<evidence type="ECO:0000256" key="4">
    <source>
        <dbReference type="ARBA" id="ARBA00022630"/>
    </source>
</evidence>
<dbReference type="GO" id="GO:0006747">
    <property type="term" value="P:FAD biosynthetic process"/>
    <property type="evidence" value="ECO:0007669"/>
    <property type="project" value="UniProtKB-UniRule"/>
</dbReference>
<comment type="catalytic activity">
    <reaction evidence="14 15">
        <text>FMN + ATP + H(+) = FAD + diphosphate</text>
        <dbReference type="Rhea" id="RHEA:17237"/>
        <dbReference type="ChEBI" id="CHEBI:15378"/>
        <dbReference type="ChEBI" id="CHEBI:30616"/>
        <dbReference type="ChEBI" id="CHEBI:33019"/>
        <dbReference type="ChEBI" id="CHEBI:57692"/>
        <dbReference type="ChEBI" id="CHEBI:58210"/>
        <dbReference type="EC" id="2.7.7.2"/>
    </reaction>
</comment>
<keyword evidence="10 15" id="KW-0274">FAD</keyword>
<evidence type="ECO:0000256" key="9">
    <source>
        <dbReference type="ARBA" id="ARBA00022777"/>
    </source>
</evidence>
<evidence type="ECO:0000256" key="8">
    <source>
        <dbReference type="ARBA" id="ARBA00022741"/>
    </source>
</evidence>
<keyword evidence="6 15" id="KW-0808">Transferase</keyword>
<dbReference type="EC" id="2.7.7.2" evidence="15"/>
<dbReference type="InterPro" id="IPR015865">
    <property type="entry name" value="Riboflavin_kinase_bac/euk"/>
</dbReference>
<reference evidence="17 18" key="1">
    <citation type="submission" date="2018-06" db="EMBL/GenBank/DDBJ databases">
        <authorList>
            <consortium name="Pathogen Informatics"/>
            <person name="Doyle S."/>
        </authorList>
    </citation>
    <scope>NUCLEOTIDE SEQUENCE [LARGE SCALE GENOMIC DNA]</scope>
    <source>
        <strain evidence="17 18">NCTC11532</strain>
    </source>
</reference>
<dbReference type="NCBIfam" id="NF004159">
    <property type="entry name" value="PRK05627.1-2"/>
    <property type="match status" value="1"/>
</dbReference>
<comment type="function">
    <text evidence="1">Catalyzes the phosphorylation of riboflavin to FMN followed by the adenylation of FMN to FAD.</text>
</comment>
<dbReference type="PIRSF" id="PIRSF004491">
    <property type="entry name" value="FAD_Synth"/>
    <property type="match status" value="1"/>
</dbReference>
<dbReference type="NCBIfam" id="NF004162">
    <property type="entry name" value="PRK05627.1-5"/>
    <property type="match status" value="1"/>
</dbReference>
<dbReference type="FunFam" id="3.40.50.620:FF:000021">
    <property type="entry name" value="Riboflavin biosynthesis protein"/>
    <property type="match status" value="1"/>
</dbReference>
<dbReference type="EMBL" id="UGPB01000001">
    <property type="protein sequence ID" value="STY29704.1"/>
    <property type="molecule type" value="Genomic_DNA"/>
</dbReference>
<keyword evidence="4 15" id="KW-0285">Flavoprotein</keyword>
<evidence type="ECO:0000256" key="11">
    <source>
        <dbReference type="ARBA" id="ARBA00022840"/>
    </source>
</evidence>
<comment type="catalytic activity">
    <reaction evidence="13 15">
        <text>riboflavin + ATP = FMN + ADP + H(+)</text>
        <dbReference type="Rhea" id="RHEA:14357"/>
        <dbReference type="ChEBI" id="CHEBI:15378"/>
        <dbReference type="ChEBI" id="CHEBI:30616"/>
        <dbReference type="ChEBI" id="CHEBI:57986"/>
        <dbReference type="ChEBI" id="CHEBI:58210"/>
        <dbReference type="ChEBI" id="CHEBI:456216"/>
        <dbReference type="EC" id="2.7.1.26"/>
    </reaction>
</comment>
<keyword evidence="9 15" id="KW-0418">Kinase</keyword>
<evidence type="ECO:0000256" key="14">
    <source>
        <dbReference type="ARBA" id="ARBA00049494"/>
    </source>
</evidence>
<comment type="pathway">
    <text evidence="3 15">Cofactor biosynthesis; FMN biosynthesis; FMN from riboflavin (ATP route): step 1/1.</text>
</comment>
<evidence type="ECO:0000313" key="17">
    <source>
        <dbReference type="EMBL" id="STY29704.1"/>
    </source>
</evidence>
<feature type="domain" description="Riboflavin kinase" evidence="16">
    <location>
        <begin position="182"/>
        <end position="305"/>
    </location>
</feature>
<protein>
    <recommendedName>
        <fullName evidence="15">Riboflavin biosynthesis protein</fullName>
    </recommendedName>
    <domain>
        <recommendedName>
            <fullName evidence="15">Riboflavin kinase</fullName>
            <ecNumber evidence="15">2.7.1.26</ecNumber>
        </recommendedName>
        <alternativeName>
            <fullName evidence="15">Flavokinase</fullName>
        </alternativeName>
    </domain>
    <domain>
        <recommendedName>
            <fullName evidence="15">FMN adenylyltransferase</fullName>
            <ecNumber evidence="15">2.7.7.2</ecNumber>
        </recommendedName>
        <alternativeName>
            <fullName evidence="15">FAD pyrophosphorylase</fullName>
        </alternativeName>
        <alternativeName>
            <fullName evidence="15">FAD synthase</fullName>
        </alternativeName>
    </domain>
</protein>
<dbReference type="InterPro" id="IPR014729">
    <property type="entry name" value="Rossmann-like_a/b/a_fold"/>
</dbReference>
<dbReference type="NCBIfam" id="TIGR00125">
    <property type="entry name" value="cyt_tran_rel"/>
    <property type="match status" value="1"/>
</dbReference>
<dbReference type="CDD" id="cd02064">
    <property type="entry name" value="FAD_synthetase_N"/>
    <property type="match status" value="1"/>
</dbReference>
<dbReference type="EC" id="2.7.1.26" evidence="15"/>
<evidence type="ECO:0000256" key="2">
    <source>
        <dbReference type="ARBA" id="ARBA00004726"/>
    </source>
</evidence>
<evidence type="ECO:0000256" key="5">
    <source>
        <dbReference type="ARBA" id="ARBA00022643"/>
    </source>
</evidence>
<dbReference type="Proteomes" id="UP000255297">
    <property type="component" value="Unassembled WGS sequence"/>
</dbReference>
<evidence type="ECO:0000256" key="10">
    <source>
        <dbReference type="ARBA" id="ARBA00022827"/>
    </source>
</evidence>
<dbReference type="OrthoDB" id="9803667at2"/>
<dbReference type="SUPFAM" id="SSF82114">
    <property type="entry name" value="Riboflavin kinase-like"/>
    <property type="match status" value="1"/>
</dbReference>
<dbReference type="InterPro" id="IPR023468">
    <property type="entry name" value="Riboflavin_kinase"/>
</dbReference>
<keyword evidence="8 15" id="KW-0547">Nucleotide-binding</keyword>
<dbReference type="NCBIfam" id="NF004163">
    <property type="entry name" value="PRK05627.1-6"/>
    <property type="match status" value="1"/>
</dbReference>
<keyword evidence="5 15" id="KW-0288">FMN</keyword>
<dbReference type="SUPFAM" id="SSF52374">
    <property type="entry name" value="Nucleotidylyl transferase"/>
    <property type="match status" value="1"/>
</dbReference>
<dbReference type="Gene3D" id="2.40.30.30">
    <property type="entry name" value="Riboflavin kinase-like"/>
    <property type="match status" value="1"/>
</dbReference>
<evidence type="ECO:0000256" key="12">
    <source>
        <dbReference type="ARBA" id="ARBA00023268"/>
    </source>
</evidence>
<organism evidence="17 18">
    <name type="scientific">Legionella wadsworthii</name>
    <dbReference type="NCBI Taxonomy" id="28088"/>
    <lineage>
        <taxon>Bacteria</taxon>
        <taxon>Pseudomonadati</taxon>
        <taxon>Pseudomonadota</taxon>
        <taxon>Gammaproteobacteria</taxon>
        <taxon>Legionellales</taxon>
        <taxon>Legionellaceae</taxon>
        <taxon>Legionella</taxon>
    </lineage>
</organism>
<evidence type="ECO:0000256" key="13">
    <source>
        <dbReference type="ARBA" id="ARBA00047880"/>
    </source>
</evidence>
<dbReference type="GO" id="GO:0008531">
    <property type="term" value="F:riboflavin kinase activity"/>
    <property type="evidence" value="ECO:0007669"/>
    <property type="project" value="UniProtKB-UniRule"/>
</dbReference>
<dbReference type="GO" id="GO:0009231">
    <property type="term" value="P:riboflavin biosynthetic process"/>
    <property type="evidence" value="ECO:0007669"/>
    <property type="project" value="InterPro"/>
</dbReference>
<dbReference type="GO" id="GO:0003919">
    <property type="term" value="F:FMN adenylyltransferase activity"/>
    <property type="evidence" value="ECO:0007669"/>
    <property type="project" value="UniProtKB-UniRule"/>
</dbReference>
<dbReference type="UniPathway" id="UPA00277">
    <property type="reaction ID" value="UER00407"/>
</dbReference>
<dbReference type="Pfam" id="PF01687">
    <property type="entry name" value="Flavokinase"/>
    <property type="match status" value="1"/>
</dbReference>
<keyword evidence="12" id="KW-0511">Multifunctional enzyme</keyword>
<dbReference type="InterPro" id="IPR002606">
    <property type="entry name" value="Riboflavin_kinase_bac"/>
</dbReference>